<proteinExistence type="predicted"/>
<dbReference type="InterPro" id="IPR018247">
    <property type="entry name" value="EF_Hand_1_Ca_BS"/>
</dbReference>
<evidence type="ECO:0000256" key="2">
    <source>
        <dbReference type="SAM" id="MobiDB-lite"/>
    </source>
</evidence>
<protein>
    <recommendedName>
        <fullName evidence="3">EF-hand domain-containing protein</fullName>
    </recommendedName>
</protein>
<feature type="non-terminal residue" evidence="4">
    <location>
        <position position="1"/>
    </location>
</feature>
<name>A0ABN9RYZ5_9DINO</name>
<feature type="compositionally biased region" description="Low complexity" evidence="2">
    <location>
        <begin position="88"/>
        <end position="100"/>
    </location>
</feature>
<feature type="region of interest" description="Disordered" evidence="2">
    <location>
        <begin position="334"/>
        <end position="432"/>
    </location>
</feature>
<evidence type="ECO:0000313" key="5">
    <source>
        <dbReference type="Proteomes" id="UP001189429"/>
    </source>
</evidence>
<gene>
    <name evidence="4" type="ORF">PCOR1329_LOCUS24331</name>
</gene>
<evidence type="ECO:0000259" key="3">
    <source>
        <dbReference type="PROSITE" id="PS50222"/>
    </source>
</evidence>
<feature type="compositionally biased region" description="Low complexity" evidence="2">
    <location>
        <begin position="369"/>
        <end position="383"/>
    </location>
</feature>
<feature type="domain" description="EF-hand" evidence="3">
    <location>
        <begin position="1"/>
        <end position="20"/>
    </location>
</feature>
<sequence length="432" mass="44970">GSGEIEFGEFKKMLRTFNLRTLNAAKSRRLFHYFDNDGDGTVSFTDFAVTLYPDMAIDEPGEEDQKESSSEDSDDGVPVVARVHGSRSRPGSARSSRGISQVSGIPRHSGGSATGGSRRAKRFSLDKGPVLGIVSSTPRNSKGHGSRGGSLRDGAEPAKDGGGQSAAWRGGVWPWHGSKERQPGHERQHSNESASAPPGPAWTVEPPPPPDGDLLHGVGGSGLYAPPSSANSLCSSPLHTLIGDTEAGAARSGGGAGGAALPAHSWSLGSAQAPTLGGRDRVEEVLVRRLDALEMRMERRLDRLAGYVLRQAAAMGNPAAGLAFLQGRQTTLRVSPSADAAQRPPDASEPRRMSAQLGVAGAGPRRYSRASSAHASRRGSISSHLSASQARLLGGARPSRPVAPRPRMGARQAPGPPPERRASDAEQAAAAG</sequence>
<feature type="compositionally biased region" description="Low complexity" evidence="2">
    <location>
        <begin position="107"/>
        <end position="117"/>
    </location>
</feature>
<dbReference type="Proteomes" id="UP001189429">
    <property type="component" value="Unassembled WGS sequence"/>
</dbReference>
<keyword evidence="1" id="KW-0106">Calcium</keyword>
<reference evidence="4" key="1">
    <citation type="submission" date="2023-10" db="EMBL/GenBank/DDBJ databases">
        <authorList>
            <person name="Chen Y."/>
            <person name="Shah S."/>
            <person name="Dougan E. K."/>
            <person name="Thang M."/>
            <person name="Chan C."/>
        </authorList>
    </citation>
    <scope>NUCLEOTIDE SEQUENCE [LARGE SCALE GENOMIC DNA]</scope>
</reference>
<dbReference type="SUPFAM" id="SSF47473">
    <property type="entry name" value="EF-hand"/>
    <property type="match status" value="1"/>
</dbReference>
<dbReference type="Pfam" id="PF13833">
    <property type="entry name" value="EF-hand_8"/>
    <property type="match status" value="1"/>
</dbReference>
<accession>A0ABN9RYZ5</accession>
<dbReference type="PROSITE" id="PS00018">
    <property type="entry name" value="EF_HAND_1"/>
    <property type="match status" value="1"/>
</dbReference>
<evidence type="ECO:0000313" key="4">
    <source>
        <dbReference type="EMBL" id="CAK0823714.1"/>
    </source>
</evidence>
<feature type="domain" description="EF-hand" evidence="3">
    <location>
        <begin position="22"/>
        <end position="57"/>
    </location>
</feature>
<dbReference type="PROSITE" id="PS50222">
    <property type="entry name" value="EF_HAND_2"/>
    <property type="match status" value="2"/>
</dbReference>
<feature type="compositionally biased region" description="Low complexity" evidence="2">
    <location>
        <begin position="396"/>
        <end position="407"/>
    </location>
</feature>
<evidence type="ECO:0000256" key="1">
    <source>
        <dbReference type="ARBA" id="ARBA00022837"/>
    </source>
</evidence>
<dbReference type="EMBL" id="CAUYUJ010008358">
    <property type="protein sequence ID" value="CAK0823714.1"/>
    <property type="molecule type" value="Genomic_DNA"/>
</dbReference>
<keyword evidence="5" id="KW-1185">Reference proteome</keyword>
<comment type="caution">
    <text evidence="4">The sequence shown here is derived from an EMBL/GenBank/DDBJ whole genome shotgun (WGS) entry which is preliminary data.</text>
</comment>
<dbReference type="InterPro" id="IPR011992">
    <property type="entry name" value="EF-hand-dom_pair"/>
</dbReference>
<feature type="compositionally biased region" description="Pro residues" evidence="2">
    <location>
        <begin position="197"/>
        <end position="211"/>
    </location>
</feature>
<organism evidence="4 5">
    <name type="scientific">Prorocentrum cordatum</name>
    <dbReference type="NCBI Taxonomy" id="2364126"/>
    <lineage>
        <taxon>Eukaryota</taxon>
        <taxon>Sar</taxon>
        <taxon>Alveolata</taxon>
        <taxon>Dinophyceae</taxon>
        <taxon>Prorocentrales</taxon>
        <taxon>Prorocentraceae</taxon>
        <taxon>Prorocentrum</taxon>
    </lineage>
</organism>
<feature type="compositionally biased region" description="Acidic residues" evidence="2">
    <location>
        <begin position="59"/>
        <end position="75"/>
    </location>
</feature>
<dbReference type="InterPro" id="IPR002048">
    <property type="entry name" value="EF_hand_dom"/>
</dbReference>
<feature type="region of interest" description="Disordered" evidence="2">
    <location>
        <begin position="59"/>
        <end position="220"/>
    </location>
</feature>
<dbReference type="Gene3D" id="1.10.238.10">
    <property type="entry name" value="EF-hand"/>
    <property type="match status" value="1"/>
</dbReference>
<feature type="compositionally biased region" description="Basic and acidic residues" evidence="2">
    <location>
        <begin position="177"/>
        <end position="190"/>
    </location>
</feature>